<sequence>MRRLSKTCGKTVGAKQTHKLIENGQAQVVYIAKDAEERVTSPLLRICEEKGLEVVYVDSMKELGKACGIKVGAATAAILK</sequence>
<dbReference type="Pfam" id="PF01248">
    <property type="entry name" value="Ribosomal_L7Ae"/>
    <property type="match status" value="1"/>
</dbReference>
<protein>
    <submittedName>
        <fullName evidence="2">Putative ribosomal protein L7Ae-like</fullName>
    </submittedName>
</protein>
<keyword evidence="2" id="KW-0687">Ribonucleoprotein</keyword>
<dbReference type="Proteomes" id="UP000046155">
    <property type="component" value="Unassembled WGS sequence"/>
</dbReference>
<dbReference type="AlphaFoldDB" id="A0A0B7MPJ8"/>
<dbReference type="InterPro" id="IPR029064">
    <property type="entry name" value="Ribosomal_eL30-like_sf"/>
</dbReference>
<dbReference type="OrthoDB" id="2353623at2"/>
<organism evidence="2 3">
    <name type="scientific">Syntrophaceticus schinkii</name>
    <dbReference type="NCBI Taxonomy" id="499207"/>
    <lineage>
        <taxon>Bacteria</taxon>
        <taxon>Bacillati</taxon>
        <taxon>Bacillota</taxon>
        <taxon>Clostridia</taxon>
        <taxon>Thermoanaerobacterales</taxon>
        <taxon>Thermoanaerobacterales Family III. Incertae Sedis</taxon>
        <taxon>Syntrophaceticus</taxon>
    </lineage>
</organism>
<dbReference type="GO" id="GO:0005840">
    <property type="term" value="C:ribosome"/>
    <property type="evidence" value="ECO:0007669"/>
    <property type="project" value="UniProtKB-KW"/>
</dbReference>
<keyword evidence="2" id="KW-0689">Ribosomal protein</keyword>
<dbReference type="InterPro" id="IPR004038">
    <property type="entry name" value="Ribosomal_eL8/eL30/eS12/Gad45"/>
</dbReference>
<dbReference type="RefSeq" id="WP_044665943.1">
    <property type="nucleotide sequence ID" value="NZ_CDRZ01000274.1"/>
</dbReference>
<evidence type="ECO:0000313" key="2">
    <source>
        <dbReference type="EMBL" id="CEO90143.1"/>
    </source>
</evidence>
<name>A0A0B7MPJ8_9FIRM</name>
<accession>A0A0B7MPJ8</accession>
<dbReference type="EMBL" id="CDRZ01000274">
    <property type="protein sequence ID" value="CEO90143.1"/>
    <property type="molecule type" value="Genomic_DNA"/>
</dbReference>
<dbReference type="PRINTS" id="PR00884">
    <property type="entry name" value="RIBOSOMALHS6"/>
</dbReference>
<evidence type="ECO:0000259" key="1">
    <source>
        <dbReference type="Pfam" id="PF01248"/>
    </source>
</evidence>
<dbReference type="SUPFAM" id="SSF55315">
    <property type="entry name" value="L30e-like"/>
    <property type="match status" value="1"/>
</dbReference>
<reference evidence="3" key="1">
    <citation type="submission" date="2015-01" db="EMBL/GenBank/DDBJ databases">
        <authorList>
            <person name="Manzoor Shahid"/>
            <person name="Zubair Saima"/>
        </authorList>
    </citation>
    <scope>NUCLEOTIDE SEQUENCE [LARGE SCALE GENOMIC DNA]</scope>
    <source>
        <strain evidence="3">Sp3</strain>
    </source>
</reference>
<feature type="domain" description="Ribosomal protein eL8/eL30/eS12/Gadd45" evidence="1">
    <location>
        <begin position="6"/>
        <end position="79"/>
    </location>
</feature>
<evidence type="ECO:0000313" key="3">
    <source>
        <dbReference type="Proteomes" id="UP000046155"/>
    </source>
</evidence>
<dbReference type="Gene3D" id="3.30.1330.30">
    <property type="match status" value="1"/>
</dbReference>
<proteinExistence type="predicted"/>
<gene>
    <name evidence="2" type="ORF">SSCH_740013</name>
</gene>
<keyword evidence="3" id="KW-1185">Reference proteome</keyword>